<dbReference type="GO" id="GO:0034040">
    <property type="term" value="F:ATPase-coupled lipid transmembrane transporter activity"/>
    <property type="evidence" value="ECO:0007669"/>
    <property type="project" value="TreeGrafter"/>
</dbReference>
<dbReference type="Pfam" id="PF00005">
    <property type="entry name" value="ABC_tran"/>
    <property type="match status" value="1"/>
</dbReference>
<evidence type="ECO:0000313" key="5">
    <source>
        <dbReference type="EMBL" id="KDR84731.1"/>
    </source>
</evidence>
<dbReference type="Proteomes" id="UP000027222">
    <property type="component" value="Unassembled WGS sequence"/>
</dbReference>
<keyword evidence="1" id="KW-0547">Nucleotide-binding</keyword>
<dbReference type="Gene3D" id="3.40.50.300">
    <property type="entry name" value="P-loop containing nucleotide triphosphate hydrolases"/>
    <property type="match status" value="1"/>
</dbReference>
<dbReference type="STRING" id="685588.A0A067TNG9"/>
<dbReference type="SUPFAM" id="SSF52540">
    <property type="entry name" value="P-loop containing nucleoside triphosphate hydrolases"/>
    <property type="match status" value="1"/>
</dbReference>
<dbReference type="SMART" id="SM00382">
    <property type="entry name" value="AAA"/>
    <property type="match status" value="1"/>
</dbReference>
<sequence>MSGWRGYTRINTMSVKHTILGIWHLYEEKDTEAPVSDSYAVVRQSLPYLWRMATDIASIRECRPLLAAFLLVVALRAVVPAIALSYSGQLLAIVQSAVEHRAIDTDLLLAVLVGSFLSSSAKRLLNSAHNQISRPLQRRIKLFYSVHIFSAFTRLDQPTFDDPAVQRQLERAFPPYEHTAIAFAAISNILNILATAVQLITQVAVLLRLLTNQRDGLLLALVCFPNAFFSRPWSHKVHAKNSLWVATVKDEDYIRMEGLKRMVSDPAHRQEIVAAGIASYLLQQYRLAVSRVSTRAAHFYQAIIDDSTAHHANLLHVLLPELLYGLPELAFAFRAIQQPASIPLSLASLHLIRQTTQSFTQTAYAFVDETDSITNVFSQVIHLYEVAKIPNRVKVHLPEKENLDQDDPTLGVPFPENDQTLHLGISVEFRDVSFKYPGSDAYALHHTSFKIDRGQLCVIVGNNGSGKSTILKLIARLYDPTDGLILIDGIDIKTLRLADLRRAISVLFQDYTLFPLSIRDNIGLGDPTHASSLSKIHEAAQLGGAAPFIERLPEQYDTYLERPVADHYSSPAEGSVGASGRVVDYTRVREAAGIVSANGNGEGGTGGGVGNRGVSGGQAQRIALSRTFMRSVVSDELVGLLLFDEPSASLDPTAEHDLFERLRKLRGNKTMIFSSHRFGNLTRHADLILYMNDAVVLEEGTHDELLRRDGEYARIWMLQARAFL</sequence>
<evidence type="ECO:0000256" key="1">
    <source>
        <dbReference type="ARBA" id="ARBA00022741"/>
    </source>
</evidence>
<dbReference type="GO" id="GO:0005524">
    <property type="term" value="F:ATP binding"/>
    <property type="evidence" value="ECO:0007669"/>
    <property type="project" value="UniProtKB-KW"/>
</dbReference>
<dbReference type="InterPro" id="IPR017871">
    <property type="entry name" value="ABC_transporter-like_CS"/>
</dbReference>
<keyword evidence="3" id="KW-0472">Membrane</keyword>
<gene>
    <name evidence="5" type="ORF">GALMADRAFT_284753</name>
</gene>
<evidence type="ECO:0000256" key="3">
    <source>
        <dbReference type="SAM" id="Phobius"/>
    </source>
</evidence>
<feature type="transmembrane region" description="Helical" evidence="3">
    <location>
        <begin position="65"/>
        <end position="87"/>
    </location>
</feature>
<keyword evidence="2" id="KW-0067">ATP-binding</keyword>
<organism evidence="5 6">
    <name type="scientific">Galerina marginata (strain CBS 339.88)</name>
    <dbReference type="NCBI Taxonomy" id="685588"/>
    <lineage>
        <taxon>Eukaryota</taxon>
        <taxon>Fungi</taxon>
        <taxon>Dikarya</taxon>
        <taxon>Basidiomycota</taxon>
        <taxon>Agaricomycotina</taxon>
        <taxon>Agaricomycetes</taxon>
        <taxon>Agaricomycetidae</taxon>
        <taxon>Agaricales</taxon>
        <taxon>Agaricineae</taxon>
        <taxon>Strophariaceae</taxon>
        <taxon>Galerina</taxon>
    </lineage>
</organism>
<name>A0A067TNG9_GALM3</name>
<keyword evidence="6" id="KW-1185">Reference proteome</keyword>
<dbReference type="InterPro" id="IPR039421">
    <property type="entry name" value="Type_1_exporter"/>
</dbReference>
<keyword evidence="3" id="KW-0812">Transmembrane</keyword>
<dbReference type="EMBL" id="KL142367">
    <property type="protein sequence ID" value="KDR84731.1"/>
    <property type="molecule type" value="Genomic_DNA"/>
</dbReference>
<dbReference type="HOGENOM" id="CLU_000604_63_0_1"/>
<protein>
    <recommendedName>
        <fullName evidence="4">ABC transporter domain-containing protein</fullName>
    </recommendedName>
</protein>
<dbReference type="PANTHER" id="PTHR24221:SF646">
    <property type="entry name" value="HAEMOLYSIN SECRETION ATP-BINDING PROTEIN"/>
    <property type="match status" value="1"/>
</dbReference>
<evidence type="ECO:0000259" key="4">
    <source>
        <dbReference type="PROSITE" id="PS50893"/>
    </source>
</evidence>
<feature type="domain" description="ABC transporter" evidence="4">
    <location>
        <begin position="427"/>
        <end position="718"/>
    </location>
</feature>
<dbReference type="InterPro" id="IPR003439">
    <property type="entry name" value="ABC_transporter-like_ATP-bd"/>
</dbReference>
<evidence type="ECO:0000313" key="6">
    <source>
        <dbReference type="Proteomes" id="UP000027222"/>
    </source>
</evidence>
<dbReference type="InterPro" id="IPR003593">
    <property type="entry name" value="AAA+_ATPase"/>
</dbReference>
<dbReference type="GO" id="GO:0016887">
    <property type="term" value="F:ATP hydrolysis activity"/>
    <property type="evidence" value="ECO:0007669"/>
    <property type="project" value="InterPro"/>
</dbReference>
<dbReference type="OrthoDB" id="6500128at2759"/>
<dbReference type="PANTHER" id="PTHR24221">
    <property type="entry name" value="ATP-BINDING CASSETTE SUB-FAMILY B"/>
    <property type="match status" value="1"/>
</dbReference>
<reference evidence="6" key="1">
    <citation type="journal article" date="2014" name="Proc. Natl. Acad. Sci. U.S.A.">
        <title>Extensive sampling of basidiomycete genomes demonstrates inadequacy of the white-rot/brown-rot paradigm for wood decay fungi.</title>
        <authorList>
            <person name="Riley R."/>
            <person name="Salamov A.A."/>
            <person name="Brown D.W."/>
            <person name="Nagy L.G."/>
            <person name="Floudas D."/>
            <person name="Held B.W."/>
            <person name="Levasseur A."/>
            <person name="Lombard V."/>
            <person name="Morin E."/>
            <person name="Otillar R."/>
            <person name="Lindquist E.A."/>
            <person name="Sun H."/>
            <person name="LaButti K.M."/>
            <person name="Schmutz J."/>
            <person name="Jabbour D."/>
            <person name="Luo H."/>
            <person name="Baker S.E."/>
            <person name="Pisabarro A.G."/>
            <person name="Walton J.D."/>
            <person name="Blanchette R.A."/>
            <person name="Henrissat B."/>
            <person name="Martin F."/>
            <person name="Cullen D."/>
            <person name="Hibbett D.S."/>
            <person name="Grigoriev I.V."/>
        </authorList>
    </citation>
    <scope>NUCLEOTIDE SEQUENCE [LARGE SCALE GENOMIC DNA]</scope>
    <source>
        <strain evidence="6">CBS 339.88</strain>
    </source>
</reference>
<accession>A0A067TNG9</accession>
<dbReference type="PROSITE" id="PS50893">
    <property type="entry name" value="ABC_TRANSPORTER_2"/>
    <property type="match status" value="1"/>
</dbReference>
<evidence type="ECO:0000256" key="2">
    <source>
        <dbReference type="ARBA" id="ARBA00022840"/>
    </source>
</evidence>
<dbReference type="PROSITE" id="PS00211">
    <property type="entry name" value="ABC_TRANSPORTER_1"/>
    <property type="match status" value="1"/>
</dbReference>
<proteinExistence type="predicted"/>
<dbReference type="InterPro" id="IPR027417">
    <property type="entry name" value="P-loop_NTPase"/>
</dbReference>
<dbReference type="AlphaFoldDB" id="A0A067TNG9"/>
<keyword evidence="3" id="KW-1133">Transmembrane helix</keyword>